<dbReference type="EMBL" id="FPHF01000011">
    <property type="protein sequence ID" value="SFV51258.1"/>
    <property type="molecule type" value="Genomic_DNA"/>
</dbReference>
<sequence length="65" mass="7299">MELTDEAKLDMKNALNGKLSDNFNELKIVLENLTAKKAVTTDHGSFKQIDKAIGKVQLKMNRLQP</sequence>
<dbReference type="AlphaFoldDB" id="A0A1W1BCV6"/>
<protein>
    <submittedName>
        <fullName evidence="1">Uncharacterized protein</fullName>
    </submittedName>
</protein>
<organism evidence="1">
    <name type="scientific">hydrothermal vent metagenome</name>
    <dbReference type="NCBI Taxonomy" id="652676"/>
    <lineage>
        <taxon>unclassified sequences</taxon>
        <taxon>metagenomes</taxon>
        <taxon>ecological metagenomes</taxon>
    </lineage>
</organism>
<proteinExistence type="predicted"/>
<gene>
    <name evidence="1" type="ORF">MNB_SM-4-519</name>
</gene>
<name>A0A1W1BCV6_9ZZZZ</name>
<accession>A0A1W1BCV6</accession>
<reference evidence="1" key="1">
    <citation type="submission" date="2016-10" db="EMBL/GenBank/DDBJ databases">
        <authorList>
            <person name="de Groot N.N."/>
        </authorList>
    </citation>
    <scope>NUCLEOTIDE SEQUENCE</scope>
</reference>
<evidence type="ECO:0000313" key="1">
    <source>
        <dbReference type="EMBL" id="SFV51258.1"/>
    </source>
</evidence>